<organism evidence="1 2">
    <name type="scientific">Solanum verrucosum</name>
    <dbReference type="NCBI Taxonomy" id="315347"/>
    <lineage>
        <taxon>Eukaryota</taxon>
        <taxon>Viridiplantae</taxon>
        <taxon>Streptophyta</taxon>
        <taxon>Embryophyta</taxon>
        <taxon>Tracheophyta</taxon>
        <taxon>Spermatophyta</taxon>
        <taxon>Magnoliopsida</taxon>
        <taxon>eudicotyledons</taxon>
        <taxon>Gunneridae</taxon>
        <taxon>Pentapetalae</taxon>
        <taxon>asterids</taxon>
        <taxon>lamiids</taxon>
        <taxon>Solanales</taxon>
        <taxon>Solanaceae</taxon>
        <taxon>Solanoideae</taxon>
        <taxon>Solaneae</taxon>
        <taxon>Solanum</taxon>
    </lineage>
</organism>
<proteinExistence type="predicted"/>
<evidence type="ECO:0000313" key="1">
    <source>
        <dbReference type="EMBL" id="WMV23766.1"/>
    </source>
</evidence>
<keyword evidence="2" id="KW-1185">Reference proteome</keyword>
<accession>A0AAF0TL80</accession>
<gene>
    <name evidence="1" type="ORF">MTR67_017151</name>
</gene>
<reference evidence="1" key="1">
    <citation type="submission" date="2023-08" db="EMBL/GenBank/DDBJ databases">
        <title>A de novo genome assembly of Solanum verrucosum Schlechtendal, a Mexican diploid species geographically isolated from the other diploid A-genome species in potato relatives.</title>
        <authorList>
            <person name="Hosaka K."/>
        </authorList>
    </citation>
    <scope>NUCLEOTIDE SEQUENCE</scope>
    <source>
        <tissue evidence="1">Young leaves</tissue>
    </source>
</reference>
<protein>
    <submittedName>
        <fullName evidence="1">Uncharacterized protein</fullName>
    </submittedName>
</protein>
<dbReference type="AlphaFoldDB" id="A0AAF0TL80"/>
<name>A0AAF0TL80_SOLVR</name>
<dbReference type="Proteomes" id="UP001234989">
    <property type="component" value="Chromosome 4"/>
</dbReference>
<evidence type="ECO:0000313" key="2">
    <source>
        <dbReference type="Proteomes" id="UP001234989"/>
    </source>
</evidence>
<sequence>MMSKKGKIALWKRVIIAKYGLQSHRVIGLLRRFWELWKTIRRLWPQFKDNISLKVGNGRTQFLRCGVLRDGISCLEEPSMIGK</sequence>
<dbReference type="EMBL" id="CP133615">
    <property type="protein sequence ID" value="WMV23766.1"/>
    <property type="molecule type" value="Genomic_DNA"/>
</dbReference>